<protein>
    <recommendedName>
        <fullName evidence="4">PTS EIIB type-1 domain-containing protein</fullName>
    </recommendedName>
</protein>
<dbReference type="STRING" id="61635.BN85308320"/>
<dbReference type="SUPFAM" id="SSF55604">
    <property type="entry name" value="Glucose permease domain IIB"/>
    <property type="match status" value="1"/>
</dbReference>
<accession>U4KRL7</accession>
<evidence type="ECO:0008006" key="4">
    <source>
        <dbReference type="Google" id="ProtNLM"/>
    </source>
</evidence>
<dbReference type="GO" id="GO:0008982">
    <property type="term" value="F:protein-N(PI)-phosphohistidine-sugar phosphotransferase activity"/>
    <property type="evidence" value="ECO:0007669"/>
    <property type="project" value="InterPro"/>
</dbReference>
<dbReference type="EMBL" id="FO681348">
    <property type="protein sequence ID" value="CCV65853.1"/>
    <property type="molecule type" value="Genomic_DNA"/>
</dbReference>
<dbReference type="KEGG" id="abra:BN85308320"/>
<proteinExistence type="predicted"/>
<organism evidence="2 3">
    <name type="scientific">Acholeplasma brassicae</name>
    <dbReference type="NCBI Taxonomy" id="61635"/>
    <lineage>
        <taxon>Bacteria</taxon>
        <taxon>Bacillati</taxon>
        <taxon>Mycoplasmatota</taxon>
        <taxon>Mollicutes</taxon>
        <taxon>Acholeplasmatales</taxon>
        <taxon>Acholeplasmataceae</taxon>
        <taxon>Acholeplasma</taxon>
    </lineage>
</organism>
<dbReference type="InterPro" id="IPR036878">
    <property type="entry name" value="Glu_permease_IIB"/>
</dbReference>
<reference evidence="2 3" key="1">
    <citation type="journal article" date="2013" name="J. Mol. Microbiol. Biotechnol.">
        <title>Analysis of the Complete Genomes of Acholeplasma brassicae , A. palmae and A. laidlawii and Their Comparison to the Obligate Parasites from ' Candidatus Phytoplasma'.</title>
        <authorList>
            <person name="Kube M."/>
            <person name="Siewert C."/>
            <person name="Migdoll A.M."/>
            <person name="Duduk B."/>
            <person name="Holz S."/>
            <person name="Rabus R."/>
            <person name="Seemuller E."/>
            <person name="Mitrovic J."/>
            <person name="Muller I."/>
            <person name="Buttner C."/>
            <person name="Reinhardt R."/>
        </authorList>
    </citation>
    <scope>NUCLEOTIDE SEQUENCE [LARGE SCALE GENOMIC DNA]</scope>
    <source>
        <strain evidence="3">0502</strain>
    </source>
</reference>
<dbReference type="AlphaFoldDB" id="U4KRL7"/>
<dbReference type="Proteomes" id="UP000032737">
    <property type="component" value="Chromosome"/>
</dbReference>
<evidence type="ECO:0000313" key="3">
    <source>
        <dbReference type="Proteomes" id="UP000032737"/>
    </source>
</evidence>
<evidence type="ECO:0000256" key="1">
    <source>
        <dbReference type="SAM" id="Phobius"/>
    </source>
</evidence>
<keyword evidence="1" id="KW-0472">Membrane</keyword>
<keyword evidence="1" id="KW-1133">Transmembrane helix</keyword>
<sequence>MDNVYLYVGIVAALLVVIFVIILLSKSKSKRNKKVKTISIDFVNRLRLAIGSDNLIDIKVEHERVKFYIKDYKKVDMTEMKALSYKGVFVKSNEITATFEYEPKEIINSLKQ</sequence>
<keyword evidence="1" id="KW-0812">Transmembrane</keyword>
<dbReference type="Gene3D" id="3.30.1360.60">
    <property type="entry name" value="Glucose permease domain IIB"/>
    <property type="match status" value="1"/>
</dbReference>
<dbReference type="RefSeq" id="WP_030004715.1">
    <property type="nucleotide sequence ID" value="NC_022549.1"/>
</dbReference>
<name>U4KRL7_9MOLU</name>
<dbReference type="HOGENOM" id="CLU_2140367_0_0_14"/>
<feature type="transmembrane region" description="Helical" evidence="1">
    <location>
        <begin position="6"/>
        <end position="24"/>
    </location>
</feature>
<gene>
    <name evidence="2" type="ORF">BN85308320</name>
</gene>
<keyword evidence="3" id="KW-1185">Reference proteome</keyword>
<dbReference type="GO" id="GO:0009401">
    <property type="term" value="P:phosphoenolpyruvate-dependent sugar phosphotransferase system"/>
    <property type="evidence" value="ECO:0007669"/>
    <property type="project" value="InterPro"/>
</dbReference>
<evidence type="ECO:0000313" key="2">
    <source>
        <dbReference type="EMBL" id="CCV65853.1"/>
    </source>
</evidence>